<feature type="compositionally biased region" description="Basic and acidic residues" evidence="3">
    <location>
        <begin position="215"/>
        <end position="233"/>
    </location>
</feature>
<feature type="domain" description="Nicking enzyme C-terminal middle helical" evidence="5">
    <location>
        <begin position="265"/>
        <end position="358"/>
    </location>
</feature>
<dbReference type="AlphaFoldDB" id="A0A0D4ZYZ1"/>
<dbReference type="EMBL" id="KM521836">
    <property type="protein sequence ID" value="AJW29136.1"/>
    <property type="molecule type" value="Genomic_DNA"/>
</dbReference>
<reference evidence="6" key="2">
    <citation type="journal article" date="2015" name="J. Antimicrob. Chemother.">
        <title>Linezolid resistance in clinical isolates of Staphylococcus epidermidis from German hospitals and characterization of two cfr-carrying plasmids.</title>
        <authorList>
            <person name="Bender J."/>
            <person name="Strommenger B."/>
            <person name="Steglich M."/>
            <person name="Zimmermann O."/>
            <person name="Fenner I."/>
            <person name="Lensing C."/>
            <person name="Dagwadordsch U."/>
            <person name="Kekule A.S."/>
            <person name="Werner G."/>
            <person name="Layer F."/>
        </authorList>
    </citation>
    <scope>NUCLEOTIDE SEQUENCE</scope>
    <source>
        <strain evidence="6">12-00322</strain>
        <plasmid evidence="6">p12-00322</plasmid>
    </source>
</reference>
<dbReference type="InterPro" id="IPR040834">
    <property type="entry name" value="NES_C_h"/>
</dbReference>
<evidence type="ECO:0000259" key="4">
    <source>
        <dbReference type="Pfam" id="PF03389"/>
    </source>
</evidence>
<evidence type="ECO:0000313" key="6">
    <source>
        <dbReference type="EMBL" id="AJW29136.1"/>
    </source>
</evidence>
<evidence type="ECO:0000256" key="3">
    <source>
        <dbReference type="SAM" id="MobiDB-lite"/>
    </source>
</evidence>
<protein>
    <submittedName>
        <fullName evidence="6">OriT relaxase Nes</fullName>
    </submittedName>
</protein>
<evidence type="ECO:0000256" key="1">
    <source>
        <dbReference type="ARBA" id="ARBA00010873"/>
    </source>
</evidence>
<dbReference type="Pfam" id="PF03389">
    <property type="entry name" value="MobA_MobL"/>
    <property type="match status" value="1"/>
</dbReference>
<dbReference type="Gene3D" id="1.20.58.1740">
    <property type="match status" value="1"/>
</dbReference>
<dbReference type="Gene3D" id="1.20.58.1730">
    <property type="match status" value="1"/>
</dbReference>
<feature type="compositionally biased region" description="Basic residues" evidence="3">
    <location>
        <begin position="647"/>
        <end position="665"/>
    </location>
</feature>
<reference evidence="6" key="1">
    <citation type="submission" date="2014-09" db="EMBL/GenBank/DDBJ databases">
        <authorList>
            <person name="Bender J.K."/>
            <person name="Strommenger B."/>
            <person name="Steglich M."/>
            <person name="Zimmermann O."/>
            <person name="Fenner I."/>
            <person name="Lensing C."/>
            <person name="Dagwadordsch U."/>
            <person name="Werner G."/>
            <person name="Layer F."/>
        </authorList>
    </citation>
    <scope>NUCLEOTIDE SEQUENCE</scope>
    <source>
        <strain evidence="6">12-00322</strain>
        <plasmid evidence="6">p12-00322</plasmid>
    </source>
</reference>
<name>A0A0D4ZYZ1_STAEP</name>
<organism evidence="6">
    <name type="scientific">Staphylococcus epidermidis</name>
    <dbReference type="NCBI Taxonomy" id="1282"/>
    <lineage>
        <taxon>Bacteria</taxon>
        <taxon>Bacillati</taxon>
        <taxon>Bacillota</taxon>
        <taxon>Bacilli</taxon>
        <taxon>Bacillales</taxon>
        <taxon>Staphylococcaceae</taxon>
        <taxon>Staphylococcus</taxon>
    </lineage>
</organism>
<keyword evidence="6" id="KW-0614">Plasmid</keyword>
<dbReference type="InterPro" id="IPR005053">
    <property type="entry name" value="MobA_MobL"/>
</dbReference>
<feature type="domain" description="MobA/MobL protein" evidence="4">
    <location>
        <begin position="17"/>
        <end position="216"/>
    </location>
</feature>
<evidence type="ECO:0000256" key="2">
    <source>
        <dbReference type="ARBA" id="ARBA00022971"/>
    </source>
</evidence>
<keyword evidence="2" id="KW-0184">Conjugation</keyword>
<geneLocation type="plasmid" evidence="6">
    <name>p12-00322</name>
</geneLocation>
<sequence>MAMYHFQNKVVSRGKGQSATAKSAYNSASKIKDYEENEYKDYSNKQCDYSEILLPKNADDNFKDREYLWNKVHNTENRKNSRLAREIIIGLPNEFNPNENIELAKEFSETLSNEGMIVDLNIHKINDENPHAHLLCTVRGFDENGNFEPKRIGNKRVRDWDTDDKHNEWRKRWETVQNKHLEMKGFSVRVSADSYKNQNIDLEPTKKEGWKARKFEDETGKKSSISKHNESIKKRNQQKINKMFDEVDDLKSHKLNAFSYMDKSDSTTLKDMAKDLKIYVTPINMYEENERLYDLKQKTALITDDEDRLNKIENIEDRQKKLETINEVFEKQAGIFFDKNYPEQALNYSDDEKIFITRTILNDRDVLPANHELEDIVKEKRIKEAQISLNTVIGNRDISIESIEKESNFFADKLSNILDKNNLSFDDVLENKHEGIEDSLKIDYYTSKLEVLRNAEITLEGYYDVQIKELFTDDEDYKAFNEVTDIKEKQQLIDFKTYHGTENTLEMLETGNFIPKYSDEDRKYITEQVKLLQEKEFKPNKNQHDKFVFGAIQKKLLNEYDFDYSDNNDLKHLYQESNEVGDEISKDNIEEFYEGNDILVDKETYNNYNRKQQAYGLVNAGLDSMIFNFNEIFRERMPKYINNQYKGKNHSKQRHELKNKRGMHL</sequence>
<feature type="region of interest" description="Disordered" evidence="3">
    <location>
        <begin position="215"/>
        <end position="236"/>
    </location>
</feature>
<dbReference type="RefSeq" id="WP_172686007.1">
    <property type="nucleotide sequence ID" value="NZ_KM521836.1"/>
</dbReference>
<gene>
    <name evidence="6" type="primary">nes</name>
</gene>
<comment type="similarity">
    <text evidence="1">Belongs to the MobA/MobL family.</text>
</comment>
<proteinExistence type="inferred from homology"/>
<dbReference type="Gene3D" id="1.10.167.30">
    <property type="match status" value="1"/>
</dbReference>
<dbReference type="Gene3D" id="3.30.930.30">
    <property type="match status" value="1"/>
</dbReference>
<feature type="region of interest" description="Disordered" evidence="3">
    <location>
        <begin position="646"/>
        <end position="665"/>
    </location>
</feature>
<dbReference type="Pfam" id="PF18208">
    <property type="entry name" value="NES_C_h"/>
    <property type="match status" value="1"/>
</dbReference>
<accession>A0A0D4ZYZ1</accession>
<evidence type="ECO:0000259" key="5">
    <source>
        <dbReference type="Pfam" id="PF18208"/>
    </source>
</evidence>